<comment type="caution">
    <text evidence="1">The sequence shown here is derived from an EMBL/GenBank/DDBJ whole genome shotgun (WGS) entry which is preliminary data.</text>
</comment>
<dbReference type="Proteomes" id="UP001139054">
    <property type="component" value="Unassembled WGS sequence"/>
</dbReference>
<proteinExistence type="predicted"/>
<dbReference type="EMBL" id="JAKLTY010000004">
    <property type="protein sequence ID" value="MCG2626401.1"/>
    <property type="molecule type" value="Genomic_DNA"/>
</dbReference>
<sequence>MPRAELTRMGIAFAVALVAMSYLAIDAGLVDLSSGAITKRIEIAQASIADAAMSQHQLASAVQAWTHRDR</sequence>
<accession>A0A9X1U707</accession>
<name>A0A9X1U707_9BRAD</name>
<dbReference type="EMBL" id="JAKLUA010000001">
    <property type="protein sequence ID" value="MCG2665895.1"/>
    <property type="molecule type" value="Genomic_DNA"/>
</dbReference>
<gene>
    <name evidence="2" type="ORF">L6637_02975</name>
    <name evidence="1" type="ORF">L6654_07160</name>
</gene>
<dbReference type="RefSeq" id="WP_237869110.1">
    <property type="nucleotide sequence ID" value="NZ_JAKLTY010000004.1"/>
</dbReference>
<organism evidence="1 4">
    <name type="scientific">Bradyrhizobium zhengyangense</name>
    <dbReference type="NCBI Taxonomy" id="2911009"/>
    <lineage>
        <taxon>Bacteria</taxon>
        <taxon>Pseudomonadati</taxon>
        <taxon>Pseudomonadota</taxon>
        <taxon>Alphaproteobacteria</taxon>
        <taxon>Hyphomicrobiales</taxon>
        <taxon>Nitrobacteraceae</taxon>
        <taxon>Bradyrhizobium</taxon>
    </lineage>
</organism>
<keyword evidence="3" id="KW-1185">Reference proteome</keyword>
<dbReference type="AlphaFoldDB" id="A0A9X1U707"/>
<protein>
    <submittedName>
        <fullName evidence="1">Uncharacterized protein</fullName>
    </submittedName>
</protein>
<evidence type="ECO:0000313" key="1">
    <source>
        <dbReference type="EMBL" id="MCG2626401.1"/>
    </source>
</evidence>
<reference evidence="1" key="1">
    <citation type="submission" date="2022-01" db="EMBL/GenBank/DDBJ databases">
        <title>Genome sequnece data of strain Bradyrhizobium sp. nov.</title>
        <authorList>
            <person name="Zhang J."/>
        </authorList>
    </citation>
    <scope>NUCLEOTIDE SEQUENCE</scope>
    <source>
        <strain evidence="2">WYCCWR 12774</strain>
        <strain evidence="1">WYCCWR 13023</strain>
    </source>
</reference>
<evidence type="ECO:0000313" key="4">
    <source>
        <dbReference type="Proteomes" id="UP001139054"/>
    </source>
</evidence>
<evidence type="ECO:0000313" key="3">
    <source>
        <dbReference type="Proteomes" id="UP001139012"/>
    </source>
</evidence>
<evidence type="ECO:0000313" key="2">
    <source>
        <dbReference type="EMBL" id="MCG2665895.1"/>
    </source>
</evidence>
<dbReference type="Proteomes" id="UP001139012">
    <property type="component" value="Unassembled WGS sequence"/>
</dbReference>